<dbReference type="PROSITE" id="PS51257">
    <property type="entry name" value="PROKAR_LIPOPROTEIN"/>
    <property type="match status" value="1"/>
</dbReference>
<proteinExistence type="predicted"/>
<dbReference type="Proteomes" id="UP000522688">
    <property type="component" value="Unassembled WGS sequence"/>
</dbReference>
<dbReference type="EMBL" id="JACGWW010000008">
    <property type="protein sequence ID" value="MBA8814785.1"/>
    <property type="molecule type" value="Genomic_DNA"/>
</dbReference>
<organism evidence="5 7">
    <name type="scientific">Frigoribacterium faeni</name>
    <dbReference type="NCBI Taxonomy" id="145483"/>
    <lineage>
        <taxon>Bacteria</taxon>
        <taxon>Bacillati</taxon>
        <taxon>Actinomycetota</taxon>
        <taxon>Actinomycetes</taxon>
        <taxon>Micrococcales</taxon>
        <taxon>Microbacteriaceae</taxon>
        <taxon>Frigoribacterium</taxon>
    </lineage>
</organism>
<dbReference type="AlphaFoldDB" id="A0A7W3PJR5"/>
<evidence type="ECO:0000256" key="1">
    <source>
        <dbReference type="SAM" id="MobiDB-lite"/>
    </source>
</evidence>
<gene>
    <name evidence="5" type="ORF">FB463_003060</name>
    <name evidence="4" type="ORF">FFA01_18850</name>
</gene>
<dbReference type="OrthoDB" id="3268346at2"/>
<keyword evidence="6" id="KW-1185">Reference proteome</keyword>
<name>A0A7W3PJR5_9MICO</name>
<dbReference type="EMBL" id="BJUV01000017">
    <property type="protein sequence ID" value="GEK83576.1"/>
    <property type="molecule type" value="Genomic_DNA"/>
</dbReference>
<feature type="compositionally biased region" description="Low complexity" evidence="1">
    <location>
        <begin position="44"/>
        <end position="59"/>
    </location>
</feature>
<sequence>MNRLALPFAVTFTALVALTGCTSGSSGVETPTATVTDTATVTATPSAAASATPSAPAGVDGEDGGTGGPDTAEGACRTADLAGSTADDGGGAAGSVEIAIVLTNTGATSCTLQGWPGVSFVGGGDGTQIGASAKQDAASPHETVTLAPGGAARASLRVTQALNYSNAECAPRDADGFRVYPPGETESLFVESAQVACSSESVELLTVGALQAG</sequence>
<comment type="caution">
    <text evidence="5">The sequence shown here is derived from an EMBL/GenBank/DDBJ whole genome shotgun (WGS) entry which is preliminary data.</text>
</comment>
<protein>
    <recommendedName>
        <fullName evidence="3">DUF4232 domain-containing protein</fullName>
    </recommendedName>
</protein>
<dbReference type="Pfam" id="PF14016">
    <property type="entry name" value="DUF4232"/>
    <property type="match status" value="1"/>
</dbReference>
<evidence type="ECO:0000256" key="2">
    <source>
        <dbReference type="SAM" id="SignalP"/>
    </source>
</evidence>
<evidence type="ECO:0000313" key="7">
    <source>
        <dbReference type="Proteomes" id="UP000522688"/>
    </source>
</evidence>
<evidence type="ECO:0000313" key="4">
    <source>
        <dbReference type="EMBL" id="GEK83576.1"/>
    </source>
</evidence>
<dbReference type="RefSeq" id="WP_146855442.1">
    <property type="nucleotide sequence ID" value="NZ_BAAAHR010000003.1"/>
</dbReference>
<reference evidence="5 7" key="2">
    <citation type="submission" date="2020-07" db="EMBL/GenBank/DDBJ databases">
        <title>Sequencing the genomes of 1000 actinobacteria strains.</title>
        <authorList>
            <person name="Klenk H.-P."/>
        </authorList>
    </citation>
    <scope>NUCLEOTIDE SEQUENCE [LARGE SCALE GENOMIC DNA]</scope>
    <source>
        <strain evidence="5 7">DSM 10309</strain>
    </source>
</reference>
<keyword evidence="2" id="KW-0732">Signal</keyword>
<feature type="domain" description="DUF4232" evidence="3">
    <location>
        <begin position="76"/>
        <end position="211"/>
    </location>
</feature>
<feature type="region of interest" description="Disordered" evidence="1">
    <location>
        <begin position="44"/>
        <end position="76"/>
    </location>
</feature>
<reference evidence="4 6" key="1">
    <citation type="submission" date="2019-07" db="EMBL/GenBank/DDBJ databases">
        <title>Whole genome shotgun sequence of Frigoribacterium faeni NBRC 103066.</title>
        <authorList>
            <person name="Hosoyama A."/>
            <person name="Uohara A."/>
            <person name="Ohji S."/>
            <person name="Ichikawa N."/>
        </authorList>
    </citation>
    <scope>NUCLEOTIDE SEQUENCE [LARGE SCALE GENOMIC DNA]</scope>
    <source>
        <strain evidence="4 6">NBRC 103066</strain>
    </source>
</reference>
<dbReference type="InterPro" id="IPR025326">
    <property type="entry name" value="DUF4232"/>
</dbReference>
<feature type="chain" id="PRO_5039278374" description="DUF4232 domain-containing protein" evidence="2">
    <location>
        <begin position="20"/>
        <end position="213"/>
    </location>
</feature>
<evidence type="ECO:0000259" key="3">
    <source>
        <dbReference type="Pfam" id="PF14016"/>
    </source>
</evidence>
<evidence type="ECO:0000313" key="5">
    <source>
        <dbReference type="EMBL" id="MBA8814785.1"/>
    </source>
</evidence>
<feature type="signal peptide" evidence="2">
    <location>
        <begin position="1"/>
        <end position="19"/>
    </location>
</feature>
<evidence type="ECO:0000313" key="6">
    <source>
        <dbReference type="Proteomes" id="UP000321154"/>
    </source>
</evidence>
<accession>A0A7W3PJR5</accession>
<dbReference type="Proteomes" id="UP000321154">
    <property type="component" value="Unassembled WGS sequence"/>
</dbReference>